<protein>
    <submittedName>
        <fullName evidence="6">Uncharacterized protein</fullName>
    </submittedName>
</protein>
<dbReference type="PANTHER" id="PTHR43461">
    <property type="entry name" value="TRANSMEMBRANE PROTEIN 256"/>
    <property type="match status" value="1"/>
</dbReference>
<feature type="transmembrane region" description="Helical" evidence="5">
    <location>
        <begin position="102"/>
        <end position="121"/>
    </location>
</feature>
<comment type="subcellular location">
    <subcellularLocation>
        <location evidence="1">Membrane</location>
        <topology evidence="1">Multi-pass membrane protein</topology>
    </subcellularLocation>
</comment>
<evidence type="ECO:0000256" key="5">
    <source>
        <dbReference type="SAM" id="Phobius"/>
    </source>
</evidence>
<comment type="caution">
    <text evidence="6">The sequence shown here is derived from an EMBL/GenBank/DDBJ whole genome shotgun (WGS) entry which is preliminary data.</text>
</comment>
<dbReference type="GO" id="GO:0016020">
    <property type="term" value="C:membrane"/>
    <property type="evidence" value="ECO:0007669"/>
    <property type="project" value="UniProtKB-SubCell"/>
</dbReference>
<feature type="transmembrane region" description="Helical" evidence="5">
    <location>
        <begin position="52"/>
        <end position="69"/>
    </location>
</feature>
<dbReference type="Proteomes" id="UP000663843">
    <property type="component" value="Unassembled WGS sequence"/>
</dbReference>
<dbReference type="InterPro" id="IPR006696">
    <property type="entry name" value="DUF423"/>
</dbReference>
<dbReference type="PANTHER" id="PTHR43461:SF1">
    <property type="entry name" value="TRANSMEMBRANE PROTEIN 256"/>
    <property type="match status" value="1"/>
</dbReference>
<feature type="transmembrane region" description="Helical" evidence="5">
    <location>
        <begin position="75"/>
        <end position="95"/>
    </location>
</feature>
<gene>
    <name evidence="6" type="ORF">RDB_LOCUS63907</name>
</gene>
<dbReference type="AlphaFoldDB" id="A0A8H2XU54"/>
<evidence type="ECO:0000256" key="2">
    <source>
        <dbReference type="ARBA" id="ARBA00022692"/>
    </source>
</evidence>
<evidence type="ECO:0000313" key="6">
    <source>
        <dbReference type="EMBL" id="CAE6430731.1"/>
    </source>
</evidence>
<sequence length="123" mass="12869">MAAIATPSFLWRTGAIYTFTGIALGAFGAHGLGKRKGILPVQMESWKTASHYSVFNGVALLAISLHPKFSTHRIAGPAIALGTALFSGSVFLLVWKGERLKFLGPVTPLGGLCLLAGYAALAL</sequence>
<organism evidence="6 7">
    <name type="scientific">Rhizoctonia solani</name>
    <dbReference type="NCBI Taxonomy" id="456999"/>
    <lineage>
        <taxon>Eukaryota</taxon>
        <taxon>Fungi</taxon>
        <taxon>Dikarya</taxon>
        <taxon>Basidiomycota</taxon>
        <taxon>Agaricomycotina</taxon>
        <taxon>Agaricomycetes</taxon>
        <taxon>Cantharellales</taxon>
        <taxon>Ceratobasidiaceae</taxon>
        <taxon>Rhizoctonia</taxon>
    </lineage>
</organism>
<evidence type="ECO:0000256" key="1">
    <source>
        <dbReference type="ARBA" id="ARBA00004141"/>
    </source>
</evidence>
<proteinExistence type="predicted"/>
<dbReference type="EMBL" id="CAJMWT010002047">
    <property type="protein sequence ID" value="CAE6430731.1"/>
    <property type="molecule type" value="Genomic_DNA"/>
</dbReference>
<reference evidence="6" key="1">
    <citation type="submission" date="2021-01" db="EMBL/GenBank/DDBJ databases">
        <authorList>
            <person name="Kaushik A."/>
        </authorList>
    </citation>
    <scope>NUCLEOTIDE SEQUENCE</scope>
    <source>
        <strain evidence="6">AG2-2IIIB</strain>
    </source>
</reference>
<accession>A0A8H2XU54</accession>
<feature type="transmembrane region" description="Helical" evidence="5">
    <location>
        <begin position="15"/>
        <end position="32"/>
    </location>
</feature>
<dbReference type="Pfam" id="PF04241">
    <property type="entry name" value="DUF423"/>
    <property type="match status" value="1"/>
</dbReference>
<keyword evidence="3 5" id="KW-1133">Transmembrane helix</keyword>
<evidence type="ECO:0000256" key="4">
    <source>
        <dbReference type="ARBA" id="ARBA00023136"/>
    </source>
</evidence>
<keyword evidence="2 5" id="KW-0812">Transmembrane</keyword>
<keyword evidence="4 5" id="KW-0472">Membrane</keyword>
<name>A0A8H2XU54_9AGAM</name>
<evidence type="ECO:0000313" key="7">
    <source>
        <dbReference type="Proteomes" id="UP000663843"/>
    </source>
</evidence>
<evidence type="ECO:0000256" key="3">
    <source>
        <dbReference type="ARBA" id="ARBA00022989"/>
    </source>
</evidence>